<feature type="domain" description="Bacterial type II secretion system protein E" evidence="3">
    <location>
        <begin position="194"/>
        <end position="463"/>
    </location>
</feature>
<feature type="compositionally biased region" description="Basic and acidic residues" evidence="2">
    <location>
        <begin position="10"/>
        <end position="19"/>
    </location>
</feature>
<comment type="caution">
    <text evidence="4">The sequence shown here is derived from an EMBL/GenBank/DDBJ whole genome shotgun (WGS) entry which is preliminary data.</text>
</comment>
<evidence type="ECO:0000256" key="2">
    <source>
        <dbReference type="SAM" id="MobiDB-lite"/>
    </source>
</evidence>
<dbReference type="PANTHER" id="PTHR30486">
    <property type="entry name" value="TWITCHING MOTILITY PROTEIN PILT"/>
    <property type="match status" value="1"/>
</dbReference>
<dbReference type="InterPro" id="IPR001482">
    <property type="entry name" value="T2SS/T4SS_dom"/>
</dbReference>
<dbReference type="EMBL" id="JAGVWC010000008">
    <property type="protein sequence ID" value="MBS3061193.1"/>
    <property type="molecule type" value="Genomic_DNA"/>
</dbReference>
<dbReference type="AlphaFoldDB" id="A0A8T4L1Q0"/>
<dbReference type="Gene3D" id="3.40.50.300">
    <property type="entry name" value="P-loop containing nucleotide triphosphate hydrolases"/>
    <property type="match status" value="1"/>
</dbReference>
<dbReference type="PANTHER" id="PTHR30486:SF15">
    <property type="entry name" value="TYPE II_IV SECRETION SYSTEM ATPASE"/>
    <property type="match status" value="1"/>
</dbReference>
<dbReference type="InterPro" id="IPR027417">
    <property type="entry name" value="P-loop_NTPase"/>
</dbReference>
<comment type="similarity">
    <text evidence="1">Belongs to the GSP E family.</text>
</comment>
<name>A0A8T4L1Q0_9ARCH</name>
<protein>
    <submittedName>
        <fullName evidence="4">CpaF family protein</fullName>
    </submittedName>
</protein>
<evidence type="ECO:0000313" key="4">
    <source>
        <dbReference type="EMBL" id="MBS3061193.1"/>
    </source>
</evidence>
<feature type="region of interest" description="Disordered" evidence="2">
    <location>
        <begin position="10"/>
        <end position="36"/>
    </location>
</feature>
<dbReference type="Proteomes" id="UP000675968">
    <property type="component" value="Unassembled WGS sequence"/>
</dbReference>
<gene>
    <name evidence="4" type="ORF">J4215_01260</name>
</gene>
<dbReference type="SUPFAM" id="SSF52540">
    <property type="entry name" value="P-loop containing nucleoside triphosphate hydrolases"/>
    <property type="match status" value="1"/>
</dbReference>
<dbReference type="CDD" id="cd01130">
    <property type="entry name" value="VirB11-like_ATPase"/>
    <property type="match status" value="1"/>
</dbReference>
<reference evidence="4" key="1">
    <citation type="submission" date="2021-03" db="EMBL/GenBank/DDBJ databases">
        <authorList>
            <person name="Jaffe A."/>
        </authorList>
    </citation>
    <scope>NUCLEOTIDE SEQUENCE</scope>
    <source>
        <strain evidence="4">RIFCSPLOWO2_01_FULL_AR10_48_17</strain>
    </source>
</reference>
<dbReference type="InterPro" id="IPR050921">
    <property type="entry name" value="T4SS_GSP_E_ATPase"/>
</dbReference>
<evidence type="ECO:0000313" key="5">
    <source>
        <dbReference type="Proteomes" id="UP000675968"/>
    </source>
</evidence>
<reference evidence="4" key="2">
    <citation type="submission" date="2021-05" db="EMBL/GenBank/DDBJ databases">
        <title>Protein family content uncovers lineage relationships and bacterial pathway maintenance mechanisms in DPANN archaea.</title>
        <authorList>
            <person name="Castelle C.J."/>
            <person name="Meheust R."/>
            <person name="Jaffe A.L."/>
            <person name="Seitz K."/>
            <person name="Gong X."/>
            <person name="Baker B.J."/>
            <person name="Banfield J.F."/>
        </authorList>
    </citation>
    <scope>NUCLEOTIDE SEQUENCE</scope>
    <source>
        <strain evidence="4">RIFCSPLOWO2_01_FULL_AR10_48_17</strain>
    </source>
</reference>
<dbReference type="GO" id="GO:0016887">
    <property type="term" value="F:ATP hydrolysis activity"/>
    <property type="evidence" value="ECO:0007669"/>
    <property type="project" value="InterPro"/>
</dbReference>
<organism evidence="4 5">
    <name type="scientific">Candidatus Iainarchaeum sp</name>
    <dbReference type="NCBI Taxonomy" id="3101447"/>
    <lineage>
        <taxon>Archaea</taxon>
        <taxon>Candidatus Iainarchaeota</taxon>
        <taxon>Candidatus Iainarchaeia</taxon>
        <taxon>Candidatus Iainarchaeales</taxon>
        <taxon>Candidatus Iainarchaeaceae</taxon>
        <taxon>Candidatus Iainarchaeum</taxon>
    </lineage>
</organism>
<dbReference type="Gene3D" id="3.30.450.380">
    <property type="match status" value="1"/>
</dbReference>
<evidence type="ECO:0000256" key="1">
    <source>
        <dbReference type="ARBA" id="ARBA00006611"/>
    </source>
</evidence>
<feature type="compositionally biased region" description="Polar residues" evidence="2">
    <location>
        <begin position="21"/>
        <end position="36"/>
    </location>
</feature>
<evidence type="ECO:0000259" key="3">
    <source>
        <dbReference type="Pfam" id="PF00437"/>
    </source>
</evidence>
<dbReference type="Pfam" id="PF00437">
    <property type="entry name" value="T2SSE"/>
    <property type="match status" value="1"/>
</dbReference>
<sequence>MPDYLKEAIEKAKKAKDASKTQQAPATNIYSNQPNEKQIAKTIDIVQKPAPTPTPSSTTATDPAKLLDSTIEELDIEQFEQERQMEPDENREVIESNGSVQIVRRKNHDLLEYRVPVPKPTLGEKTIINIIKEAATQLISISPYRIRDPQQRRNVYYQRIMEILKNSPELKISPTRFQFYAESVVREMVGYGVLDPLLSDDNIEEIMVIGPKKPVYVFHRKHDMMTTNIEFFSDKEIQNVVNKIARDVGRRVDFSTPLLDARLPDGSRVNATIPPASVDASSLTIRKFRKDPYTILDLINLNTMDSKTAAFLWLCVEGLSTKPANVLIAGGTGSGKTTTLNVFTSLVPERERVITIEDTAELNLPLQHWIRLEGRPPGIEGGGELALDILTKNSLRMRPDRIIVGEVRHAEAATMFTAMNTGHDGVMGTIHANSAEETLVRILSPPMSVPQTMLAGLDFIVVQNRLHDRRKGTIRRITEIAEVHGVLEGKPVTQPLFEWNATEDKLQYSASQTESTPDRKNKLKTKEIKYFKKLSDLTGRSIADIEHEIDRRADFLEKLTKQNISGIKAVRDLTNQLLSNS</sequence>
<accession>A0A8T4L1Q0</accession>
<proteinExistence type="inferred from homology"/>